<keyword evidence="3" id="KW-1133">Transmembrane helix</keyword>
<proteinExistence type="predicted"/>
<feature type="transmembrane region" description="Helical" evidence="3">
    <location>
        <begin position="489"/>
        <end position="509"/>
    </location>
</feature>
<dbReference type="Gene3D" id="1.25.40.10">
    <property type="entry name" value="Tetratricopeptide repeat domain"/>
    <property type="match status" value="2"/>
</dbReference>
<feature type="region of interest" description="Disordered" evidence="2">
    <location>
        <begin position="795"/>
        <end position="831"/>
    </location>
</feature>
<sequence length="831" mass="91607">MDITNEERKIKIRKIQESAEIEENLKENGVIKKGGKFFNFEKLSAFVFCALVFLAPVFATPLAVAPVASGKSILFFGGIFLSAFFFILSAIQKGSVKILKSALLISCGAIVLVWLISALFSGNIGLSLAGKLYDLDTFSAMFTAGLALFLGSMIFQSKKRVFVFYLLLFLSSFIAFLFQLLHLVFGINIIPFNVFPYATSNLIGGWNDFSIFFGLVGLISLVFLETANSGKGVKFFLYAVLTLSFLAMVASNFSGNWIIFGAFSLFVFVITLFKKPFGDKDGGADGVKRTKIIRASFFAIILVLFFILFKGTAGKINDALGTSFSGIRPSWQTTIDIAKQSLKSDIVLGTGPNTFLYDWLKFKPAAINDTIFWNARFSSGFGYLPSMMATTGILGIAAIIIFLIIFLIYGKKILSYKENDPLTVVSFLGAAYLWTFVVLYTPGLLIFEMAFIMTGVFLALLANNGKIGVAEIFLSGLSADRQDKAKSRVIFMIMGIILLIGTVFLFYLYSRKFLALNNYSQAIVLFEKSGDIDATGKKLMKAVQMDKQDEYYRALSELGLVSLGQIAVSKDISADKAVALFQNNLSSAIVYAREATRLNPADPVNWMQLGRVYESVVAFKVGKADEAAINSYREALKASPLDPSPFIALARVAMQTQKIDDAKKYLQSALNIKPDFADALFAFSQIEAQTGNLKEAILRMEQAAATSPNNFGVFFRLGLLQYQNNNFNAARTAFEKTVGLNNGYANARYFLGLIYDKQGLKEKAIEQFVYIQKTNPANEEVKKILSNLKNGRSALAEIAPPAPEKRKEPPISEKEQTSPLTGQTDLKSKKK</sequence>
<dbReference type="InterPro" id="IPR011990">
    <property type="entry name" value="TPR-like_helical_dom_sf"/>
</dbReference>
<evidence type="ECO:0000256" key="2">
    <source>
        <dbReference type="SAM" id="MobiDB-lite"/>
    </source>
</evidence>
<feature type="transmembrane region" description="Helical" evidence="3">
    <location>
        <begin position="257"/>
        <end position="274"/>
    </location>
</feature>
<feature type="transmembrane region" description="Helical" evidence="3">
    <location>
        <begin position="162"/>
        <end position="185"/>
    </location>
</feature>
<dbReference type="Pfam" id="PF13432">
    <property type="entry name" value="TPR_16"/>
    <property type="match status" value="1"/>
</dbReference>
<dbReference type="GO" id="GO:0051301">
    <property type="term" value="P:cell division"/>
    <property type="evidence" value="ECO:0007669"/>
    <property type="project" value="TreeGrafter"/>
</dbReference>
<dbReference type="SMART" id="SM00028">
    <property type="entry name" value="TPR"/>
    <property type="match status" value="4"/>
</dbReference>
<gene>
    <name evidence="4" type="ORF">A2W59_01520</name>
</gene>
<dbReference type="PROSITE" id="PS50005">
    <property type="entry name" value="TPR"/>
    <property type="match status" value="2"/>
</dbReference>
<feature type="transmembrane region" description="Helical" evidence="3">
    <location>
        <begin position="235"/>
        <end position="251"/>
    </location>
</feature>
<dbReference type="InterPro" id="IPR019734">
    <property type="entry name" value="TPR_rpt"/>
</dbReference>
<feature type="compositionally biased region" description="Basic and acidic residues" evidence="2">
    <location>
        <begin position="803"/>
        <end position="816"/>
    </location>
</feature>
<accession>A0A1G2PQL7</accession>
<comment type="caution">
    <text evidence="4">The sequence shown here is derived from an EMBL/GenBank/DDBJ whole genome shotgun (WGS) entry which is preliminary data.</text>
</comment>
<reference evidence="4 5" key="1">
    <citation type="journal article" date="2016" name="Nat. Commun.">
        <title>Thousands of microbial genomes shed light on interconnected biogeochemical processes in an aquifer system.</title>
        <authorList>
            <person name="Anantharaman K."/>
            <person name="Brown C.T."/>
            <person name="Hug L.A."/>
            <person name="Sharon I."/>
            <person name="Castelle C.J."/>
            <person name="Probst A.J."/>
            <person name="Thomas B.C."/>
            <person name="Singh A."/>
            <person name="Wilkins M.J."/>
            <person name="Karaoz U."/>
            <person name="Brodie E.L."/>
            <person name="Williams K.H."/>
            <person name="Hubbard S.S."/>
            <person name="Banfield J.F."/>
        </authorList>
    </citation>
    <scope>NUCLEOTIDE SEQUENCE [LARGE SCALE GENOMIC DNA]</scope>
</reference>
<dbReference type="AlphaFoldDB" id="A0A1G2PQL7"/>
<feature type="transmembrane region" description="Helical" evidence="3">
    <location>
        <begin position="138"/>
        <end position="155"/>
    </location>
</feature>
<dbReference type="Proteomes" id="UP000178646">
    <property type="component" value="Unassembled WGS sequence"/>
</dbReference>
<evidence type="ECO:0000256" key="3">
    <source>
        <dbReference type="SAM" id="Phobius"/>
    </source>
</evidence>
<feature type="repeat" description="TPR" evidence="1">
    <location>
        <begin position="643"/>
        <end position="676"/>
    </location>
</feature>
<feature type="transmembrane region" description="Helical" evidence="3">
    <location>
        <begin position="295"/>
        <end position="313"/>
    </location>
</feature>
<feature type="transmembrane region" description="Helical" evidence="3">
    <location>
        <begin position="103"/>
        <end position="126"/>
    </location>
</feature>
<dbReference type="SUPFAM" id="SSF48452">
    <property type="entry name" value="TPR-like"/>
    <property type="match status" value="2"/>
</dbReference>
<protein>
    <submittedName>
        <fullName evidence="4">Uncharacterized protein</fullName>
    </submittedName>
</protein>
<dbReference type="Pfam" id="PF14559">
    <property type="entry name" value="TPR_19"/>
    <property type="match status" value="1"/>
</dbReference>
<keyword evidence="1" id="KW-0802">TPR repeat</keyword>
<dbReference type="PANTHER" id="PTHR12558:SF13">
    <property type="entry name" value="CELL DIVISION CYCLE PROTEIN 27 HOMOLOG"/>
    <property type="match status" value="1"/>
</dbReference>
<keyword evidence="3" id="KW-0472">Membrane</keyword>
<feature type="transmembrane region" description="Helical" evidence="3">
    <location>
        <begin position="421"/>
        <end position="439"/>
    </location>
</feature>
<evidence type="ECO:0000313" key="4">
    <source>
        <dbReference type="EMBL" id="OHA50640.1"/>
    </source>
</evidence>
<dbReference type="EMBL" id="MHSU01000012">
    <property type="protein sequence ID" value="OHA50640.1"/>
    <property type="molecule type" value="Genomic_DNA"/>
</dbReference>
<feature type="transmembrane region" description="Helical" evidence="3">
    <location>
        <begin position="43"/>
        <end position="67"/>
    </location>
</feature>
<organism evidence="4 5">
    <name type="scientific">Candidatus Terrybacteria bacterium RIFCSPHIGHO2_02_41_19</name>
    <dbReference type="NCBI Taxonomy" id="1802364"/>
    <lineage>
        <taxon>Bacteria</taxon>
        <taxon>Candidatus Terryibacteriota</taxon>
    </lineage>
</organism>
<evidence type="ECO:0000256" key="1">
    <source>
        <dbReference type="PROSITE-ProRule" id="PRU00339"/>
    </source>
</evidence>
<dbReference type="PANTHER" id="PTHR12558">
    <property type="entry name" value="CELL DIVISION CYCLE 16,23,27"/>
    <property type="match status" value="1"/>
</dbReference>
<feature type="transmembrane region" description="Helical" evidence="3">
    <location>
        <begin position="445"/>
        <end position="462"/>
    </location>
</feature>
<feature type="transmembrane region" description="Helical" evidence="3">
    <location>
        <begin position="387"/>
        <end position="409"/>
    </location>
</feature>
<feature type="transmembrane region" description="Helical" evidence="3">
    <location>
        <begin position="73"/>
        <end position="91"/>
    </location>
</feature>
<name>A0A1G2PQL7_9BACT</name>
<evidence type="ECO:0000313" key="5">
    <source>
        <dbReference type="Proteomes" id="UP000178646"/>
    </source>
</evidence>
<feature type="transmembrane region" description="Helical" evidence="3">
    <location>
        <begin position="205"/>
        <end position="223"/>
    </location>
</feature>
<keyword evidence="3" id="KW-0812">Transmembrane</keyword>
<feature type="repeat" description="TPR" evidence="1">
    <location>
        <begin position="745"/>
        <end position="778"/>
    </location>
</feature>